<keyword evidence="1" id="KW-0378">Hydrolase</keyword>
<gene>
    <name evidence="1" type="ORF">TorRG33x02_345550</name>
</gene>
<keyword evidence="2" id="KW-1185">Reference proteome</keyword>
<name>A0A2P5AP80_TREOI</name>
<dbReference type="GO" id="GO:0004519">
    <property type="term" value="F:endonuclease activity"/>
    <property type="evidence" value="ECO:0007669"/>
    <property type="project" value="UniProtKB-KW"/>
</dbReference>
<sequence length="135" mass="15032">MVYGPPNVSDYASFWNNLETTTSNFGGPWLLVGDFNRTLSEIDRAGGNPVGAYATSTSFRSSVHRLSLIQLARKGTRVALSNWNKNQFGKLMTNIASLRSAISVLQSSDLLPDNIEKKRDLRCALSEQLLFEELY</sequence>
<protein>
    <submittedName>
        <fullName evidence="1">Endonuclease/exonuclease/phosphatase</fullName>
    </submittedName>
</protein>
<dbReference type="AlphaFoldDB" id="A0A2P5AP80"/>
<keyword evidence="1" id="KW-0269">Exonuclease</keyword>
<keyword evidence="1" id="KW-0255">Endonuclease</keyword>
<evidence type="ECO:0000313" key="1">
    <source>
        <dbReference type="EMBL" id="PON38261.1"/>
    </source>
</evidence>
<dbReference type="Proteomes" id="UP000237000">
    <property type="component" value="Unassembled WGS sequence"/>
</dbReference>
<reference evidence="2" key="1">
    <citation type="submission" date="2016-06" db="EMBL/GenBank/DDBJ databases">
        <title>Parallel loss of symbiosis genes in relatives of nitrogen-fixing non-legume Parasponia.</title>
        <authorList>
            <person name="Van Velzen R."/>
            <person name="Holmer R."/>
            <person name="Bu F."/>
            <person name="Rutten L."/>
            <person name="Van Zeijl A."/>
            <person name="Liu W."/>
            <person name="Santuari L."/>
            <person name="Cao Q."/>
            <person name="Sharma T."/>
            <person name="Shen D."/>
            <person name="Roswanjaya Y."/>
            <person name="Wardhani T."/>
            <person name="Kalhor M.S."/>
            <person name="Jansen J."/>
            <person name="Van den Hoogen J."/>
            <person name="Gungor B."/>
            <person name="Hartog M."/>
            <person name="Hontelez J."/>
            <person name="Verver J."/>
            <person name="Yang W.-C."/>
            <person name="Schijlen E."/>
            <person name="Repin R."/>
            <person name="Schilthuizen M."/>
            <person name="Schranz E."/>
            <person name="Heidstra R."/>
            <person name="Miyata K."/>
            <person name="Fedorova E."/>
            <person name="Kohlen W."/>
            <person name="Bisseling T."/>
            <person name="Smit S."/>
            <person name="Geurts R."/>
        </authorList>
    </citation>
    <scope>NUCLEOTIDE SEQUENCE [LARGE SCALE GENOMIC DNA]</scope>
    <source>
        <strain evidence="2">cv. RG33-2</strain>
    </source>
</reference>
<comment type="caution">
    <text evidence="1">The sequence shown here is derived from an EMBL/GenBank/DDBJ whole genome shotgun (WGS) entry which is preliminary data.</text>
</comment>
<organism evidence="1 2">
    <name type="scientific">Trema orientale</name>
    <name type="common">Charcoal tree</name>
    <name type="synonym">Celtis orientalis</name>
    <dbReference type="NCBI Taxonomy" id="63057"/>
    <lineage>
        <taxon>Eukaryota</taxon>
        <taxon>Viridiplantae</taxon>
        <taxon>Streptophyta</taxon>
        <taxon>Embryophyta</taxon>
        <taxon>Tracheophyta</taxon>
        <taxon>Spermatophyta</taxon>
        <taxon>Magnoliopsida</taxon>
        <taxon>eudicotyledons</taxon>
        <taxon>Gunneridae</taxon>
        <taxon>Pentapetalae</taxon>
        <taxon>rosids</taxon>
        <taxon>fabids</taxon>
        <taxon>Rosales</taxon>
        <taxon>Cannabaceae</taxon>
        <taxon>Trema</taxon>
    </lineage>
</organism>
<dbReference type="InterPro" id="IPR036691">
    <property type="entry name" value="Endo/exonu/phosph_ase_sf"/>
</dbReference>
<dbReference type="OrthoDB" id="1742302at2759"/>
<dbReference type="Gene3D" id="3.60.10.10">
    <property type="entry name" value="Endonuclease/exonuclease/phosphatase"/>
    <property type="match status" value="1"/>
</dbReference>
<dbReference type="EMBL" id="JXTC01000760">
    <property type="protein sequence ID" value="PON38261.1"/>
    <property type="molecule type" value="Genomic_DNA"/>
</dbReference>
<dbReference type="GO" id="GO:0004527">
    <property type="term" value="F:exonuclease activity"/>
    <property type="evidence" value="ECO:0007669"/>
    <property type="project" value="UniProtKB-KW"/>
</dbReference>
<keyword evidence="1" id="KW-0540">Nuclease</keyword>
<proteinExistence type="predicted"/>
<accession>A0A2P5AP80</accession>
<dbReference type="InParanoid" id="A0A2P5AP80"/>
<evidence type="ECO:0000313" key="2">
    <source>
        <dbReference type="Proteomes" id="UP000237000"/>
    </source>
</evidence>
<dbReference type="SUPFAM" id="SSF56219">
    <property type="entry name" value="DNase I-like"/>
    <property type="match status" value="1"/>
</dbReference>
<dbReference type="STRING" id="63057.A0A2P5AP80"/>